<gene>
    <name evidence="1" type="ORF">INT47_001066</name>
</gene>
<name>A0A8H7QTZ7_9FUNG</name>
<dbReference type="EMBL" id="JAEPRD010000108">
    <property type="protein sequence ID" value="KAG2198619.1"/>
    <property type="molecule type" value="Genomic_DNA"/>
</dbReference>
<comment type="caution">
    <text evidence="1">The sequence shown here is derived from an EMBL/GenBank/DDBJ whole genome shotgun (WGS) entry which is preliminary data.</text>
</comment>
<accession>A0A8H7QTZ7</accession>
<protein>
    <submittedName>
        <fullName evidence="1">Uncharacterized protein</fullName>
    </submittedName>
</protein>
<evidence type="ECO:0000313" key="1">
    <source>
        <dbReference type="EMBL" id="KAG2198619.1"/>
    </source>
</evidence>
<dbReference type="AlphaFoldDB" id="A0A8H7QTZ7"/>
<dbReference type="Proteomes" id="UP000603453">
    <property type="component" value="Unassembled WGS sequence"/>
</dbReference>
<organism evidence="1 2">
    <name type="scientific">Mucor saturninus</name>
    <dbReference type="NCBI Taxonomy" id="64648"/>
    <lineage>
        <taxon>Eukaryota</taxon>
        <taxon>Fungi</taxon>
        <taxon>Fungi incertae sedis</taxon>
        <taxon>Mucoromycota</taxon>
        <taxon>Mucoromycotina</taxon>
        <taxon>Mucoromycetes</taxon>
        <taxon>Mucorales</taxon>
        <taxon>Mucorineae</taxon>
        <taxon>Mucoraceae</taxon>
        <taxon>Mucor</taxon>
    </lineage>
</organism>
<keyword evidence="2" id="KW-1185">Reference proteome</keyword>
<reference evidence="1" key="1">
    <citation type="submission" date="2020-12" db="EMBL/GenBank/DDBJ databases">
        <title>Metabolic potential, ecology and presence of endohyphal bacteria is reflected in genomic diversity of Mucoromycotina.</title>
        <authorList>
            <person name="Muszewska A."/>
            <person name="Okrasinska A."/>
            <person name="Steczkiewicz K."/>
            <person name="Drgas O."/>
            <person name="Orlowska M."/>
            <person name="Perlinska-Lenart U."/>
            <person name="Aleksandrzak-Piekarczyk T."/>
            <person name="Szatraj K."/>
            <person name="Zielenkiewicz U."/>
            <person name="Pilsyk S."/>
            <person name="Malc E."/>
            <person name="Mieczkowski P."/>
            <person name="Kruszewska J.S."/>
            <person name="Biernat P."/>
            <person name="Pawlowska J."/>
        </authorList>
    </citation>
    <scope>NUCLEOTIDE SEQUENCE</scope>
    <source>
        <strain evidence="1">WA0000017839</strain>
    </source>
</reference>
<evidence type="ECO:0000313" key="2">
    <source>
        <dbReference type="Proteomes" id="UP000603453"/>
    </source>
</evidence>
<sequence>MEGGFNYFECPYCISFYFDEEFVYASSFNSGSDIRHKLDLFKDEICKASLLYDATTGQILGEENIAYTQRPSEDNDTIVYVENVFMELNGIYLRRKSLSYKSSFYDDNVLHTAVLFLRRVGNRFRTRIGILGQCISSYHYSFNMPPHWDPIIKDELIWNLFVEVELVRKDDHRGRLIFHDQIDTKLKVATMHYKGLRNGSYVMYGLKFLDNNIIVTLDLFSVHHSSVVILKDEVAIRPMESFYFTIPLVYKTSKGIKACLDSRGIKADSNLVERLNQLVAQYSTSQPFVFGPEAYTGTPFSNIDPTNSGLHEDQIISLQSITMQEILLELLGSVKDVFADYGEQHFGHVPLVFNKTPYCLVVLVTKSLIKCNNFKTNELVKSYTIQRDPLIKSDLIAVTNRNFSTVFLDRKLNYVVHIYLSSEQVAFVCSFLGNHHRITKSTAYVTCQIPSLMQYFVQSELYRKTSLRISERMKLSMDRHFGNILENFSEIFSTEEEFYPKLHQVVKLSSENEDVSTIVIWRDYISFENMSYSLCKNLWHCNKSSETINTCALHRNIESGLKNVGNFNTFEIAMRNISHRVSEIFSECGNNLDMDKKFRVDISSMCDCNFHLTLRNIIDMGMKPVIKKITYYLKTFLISSVLSSFDMANIFITGNVFQLTFHTPLYTLYSTILREAFDGDKWNSVSVLQEDPKQMMLPVTGQKPYMGDLFTLGHVVQIFKHTYALYIISVFKDGQTYPGNLSGAYITSKEGDIAHSDGTTMAFIVVKRGDIASELRDNTRFSIAFENMDDYTLTSLIRLLHTEDLTSEEIIAIDNMPLHDVGFFEVDYEMKAHHPASFEMEVLAYNESSEISFQLYLPCIEYEAPGDGLDGHVVLICEQLTFGYV</sequence>
<proteinExistence type="predicted"/>